<evidence type="ECO:0000313" key="2">
    <source>
        <dbReference type="Proteomes" id="UP000037122"/>
    </source>
</evidence>
<dbReference type="EMBL" id="LGST01000041">
    <property type="protein sequence ID" value="KND97366.1"/>
    <property type="molecule type" value="Genomic_DNA"/>
</dbReference>
<dbReference type="Proteomes" id="UP000037122">
    <property type="component" value="Unassembled WGS sequence"/>
</dbReference>
<dbReference type="VEuPathDB" id="FungiDB:CJI97_000043"/>
<dbReference type="VEuPathDB" id="FungiDB:QG37_05744"/>
<reference evidence="2" key="1">
    <citation type="journal article" date="2015" name="BMC Genomics">
        <title>Draft genome of a commonly misdiagnosed multidrug resistant pathogen Candida auris.</title>
        <authorList>
            <person name="Chatterjee S."/>
            <person name="Alampalli S.V."/>
            <person name="Nageshan R.K."/>
            <person name="Chettiar S.T."/>
            <person name="Joshi S."/>
            <person name="Tatu U.S."/>
        </authorList>
    </citation>
    <scope>NUCLEOTIDE SEQUENCE [LARGE SCALE GENOMIC DNA]</scope>
    <source>
        <strain evidence="2">6684</strain>
    </source>
</reference>
<dbReference type="PANTHER" id="PTHR33835:SF1">
    <property type="entry name" value="METALLO-BETA-LACTAMASE DOMAIN-CONTAINING PROTEIN"/>
    <property type="match status" value="1"/>
</dbReference>
<accession>A0A0L0NT78</accession>
<dbReference type="VEuPathDB" id="FungiDB:B9J08_000036"/>
<proteinExistence type="predicted"/>
<dbReference type="AlphaFoldDB" id="A0A0L0NT78"/>
<dbReference type="SUPFAM" id="SSF56281">
    <property type="entry name" value="Metallo-hydrolase/oxidoreductase"/>
    <property type="match status" value="1"/>
</dbReference>
<sequence length="279" mass="31853">MGYPSDLKPSIRKVADNVVTLSVPFTMMGIARTGGRMAIFRYGDEIIYWSPIPYGEYIEEAIDLLVSPRGSEKVTHLFVVNKEHNLVAKSYLEKYPDIKIVAGEKALGKDTVHYEFEQADGNKVIEGTDAKNKFEAEGDFWSNFQFVYLSSHLARELVLYEKTHKILFEGDLLMELNEPDAKSNEAKFECYSPSTGFEQNHNPYTGFSYFCRGLRAGGWLSRVVHAFFLKTWTAEGAKGVRLVYEELDFDTIVQCHGNVIINDPKGIYLQTYPWLKKEQ</sequence>
<dbReference type="InterPro" id="IPR036866">
    <property type="entry name" value="RibonucZ/Hydroxyglut_hydro"/>
</dbReference>
<dbReference type="InterPro" id="IPR025638">
    <property type="entry name" value="DUF4336"/>
</dbReference>
<name>A0A0L0NT78_CANAR</name>
<dbReference type="PANTHER" id="PTHR33835">
    <property type="entry name" value="YALI0C07656P"/>
    <property type="match status" value="1"/>
</dbReference>
<dbReference type="VEuPathDB" id="FungiDB:CJJ07_005497"/>
<evidence type="ECO:0000313" key="1">
    <source>
        <dbReference type="EMBL" id="KND97366.1"/>
    </source>
</evidence>
<dbReference type="VEuPathDB" id="FungiDB:CJJ09_001999"/>
<comment type="caution">
    <text evidence="1">The sequence shown here is derived from an EMBL/GenBank/DDBJ whole genome shotgun (WGS) entry which is preliminary data.</text>
</comment>
<gene>
    <name evidence="1" type="ORF">QG37_05744</name>
</gene>
<dbReference type="VEuPathDB" id="FungiDB:CJI96_0001474"/>
<protein>
    <recommendedName>
        <fullName evidence="3">Metallo-beta-lactamase domain-containing protein</fullName>
    </recommendedName>
</protein>
<evidence type="ECO:0008006" key="3">
    <source>
        <dbReference type="Google" id="ProtNLM"/>
    </source>
</evidence>
<organism evidence="1 2">
    <name type="scientific">Candidozyma auris</name>
    <name type="common">Yeast</name>
    <name type="synonym">Candida auris</name>
    <dbReference type="NCBI Taxonomy" id="498019"/>
    <lineage>
        <taxon>Eukaryota</taxon>
        <taxon>Fungi</taxon>
        <taxon>Dikarya</taxon>
        <taxon>Ascomycota</taxon>
        <taxon>Saccharomycotina</taxon>
        <taxon>Pichiomycetes</taxon>
        <taxon>Metschnikowiaceae</taxon>
        <taxon>Candidozyma</taxon>
    </lineage>
</organism>